<evidence type="ECO:0000313" key="1">
    <source>
        <dbReference type="EMBL" id="OGG53916.1"/>
    </source>
</evidence>
<gene>
    <name evidence="1" type="ORF">A2851_03360</name>
</gene>
<dbReference type="Proteomes" id="UP000176863">
    <property type="component" value="Unassembled WGS sequence"/>
</dbReference>
<accession>A0A1F6CXL8</accession>
<evidence type="ECO:0000313" key="2">
    <source>
        <dbReference type="Proteomes" id="UP000176863"/>
    </source>
</evidence>
<dbReference type="AlphaFoldDB" id="A0A1F6CXL8"/>
<proteinExistence type="predicted"/>
<dbReference type="EMBL" id="MFKT01000007">
    <property type="protein sequence ID" value="OGG53916.1"/>
    <property type="molecule type" value="Genomic_DNA"/>
</dbReference>
<organism evidence="1 2">
    <name type="scientific">Candidatus Kaiserbacteria bacterium RIFCSPHIGHO2_01_FULL_53_29</name>
    <dbReference type="NCBI Taxonomy" id="1798480"/>
    <lineage>
        <taxon>Bacteria</taxon>
        <taxon>Candidatus Kaiseribacteriota</taxon>
    </lineage>
</organism>
<protein>
    <submittedName>
        <fullName evidence="1">Uncharacterized protein</fullName>
    </submittedName>
</protein>
<reference evidence="1 2" key="1">
    <citation type="journal article" date="2016" name="Nat. Commun.">
        <title>Thousands of microbial genomes shed light on interconnected biogeochemical processes in an aquifer system.</title>
        <authorList>
            <person name="Anantharaman K."/>
            <person name="Brown C.T."/>
            <person name="Hug L.A."/>
            <person name="Sharon I."/>
            <person name="Castelle C.J."/>
            <person name="Probst A.J."/>
            <person name="Thomas B.C."/>
            <person name="Singh A."/>
            <person name="Wilkins M.J."/>
            <person name="Karaoz U."/>
            <person name="Brodie E.L."/>
            <person name="Williams K.H."/>
            <person name="Hubbard S.S."/>
            <person name="Banfield J.F."/>
        </authorList>
    </citation>
    <scope>NUCLEOTIDE SEQUENCE [LARGE SCALE GENOMIC DNA]</scope>
</reference>
<name>A0A1F6CXL8_9BACT</name>
<comment type="caution">
    <text evidence="1">The sequence shown here is derived from an EMBL/GenBank/DDBJ whole genome shotgun (WGS) entry which is preliminary data.</text>
</comment>
<sequence length="116" mass="12715">MTHISLKKLLVILAALVAIASLAWAFGVFEPQQSMLASDSETQEILDRVVALPEVQEFIRTLRAAGKVAQFNVEDQGDTWAVQVFEIVTEGANSHTATFDWYEVDKATGAISSMTE</sequence>
<dbReference type="STRING" id="1798480.A2851_03360"/>